<keyword evidence="3" id="KW-1185">Reference proteome</keyword>
<dbReference type="AlphaFoldDB" id="A0A164W977"/>
<accession>A0A164W977</accession>
<organism evidence="2 3">
    <name type="scientific">Sistotremastrum niveocremeum HHB9708</name>
    <dbReference type="NCBI Taxonomy" id="1314777"/>
    <lineage>
        <taxon>Eukaryota</taxon>
        <taxon>Fungi</taxon>
        <taxon>Dikarya</taxon>
        <taxon>Basidiomycota</taxon>
        <taxon>Agaricomycotina</taxon>
        <taxon>Agaricomycetes</taxon>
        <taxon>Sistotremastrales</taxon>
        <taxon>Sistotremastraceae</taxon>
        <taxon>Sertulicium</taxon>
        <taxon>Sertulicium niveocremeum</taxon>
    </lineage>
</organism>
<dbReference type="Proteomes" id="UP000076722">
    <property type="component" value="Unassembled WGS sequence"/>
</dbReference>
<evidence type="ECO:0000313" key="2">
    <source>
        <dbReference type="EMBL" id="KZS94850.1"/>
    </source>
</evidence>
<feature type="compositionally biased region" description="Polar residues" evidence="1">
    <location>
        <begin position="103"/>
        <end position="116"/>
    </location>
</feature>
<gene>
    <name evidence="2" type="ORF">SISNIDRAFT_465107</name>
</gene>
<dbReference type="EMBL" id="KV419403">
    <property type="protein sequence ID" value="KZS94850.1"/>
    <property type="molecule type" value="Genomic_DNA"/>
</dbReference>
<evidence type="ECO:0000313" key="3">
    <source>
        <dbReference type="Proteomes" id="UP000076722"/>
    </source>
</evidence>
<feature type="region of interest" description="Disordered" evidence="1">
    <location>
        <begin position="103"/>
        <end position="127"/>
    </location>
</feature>
<name>A0A164W977_9AGAM</name>
<sequence>MPAEIEVQPKIREPVSRLSDAELVVWGLYMDEYSVVLKTSSGYTPHLPDISGFAGEAPLRRVEEQQKRCDFVIASSIPNFEVRARDRVQPELEPRGHRLNLNMSSTTQRRSLNTQRNENDYPHTIPEYSSDAVKYSHSHDIKIVEYTPISVGAQFDIDASTSSDIRRLRRRPMSWWPRE</sequence>
<evidence type="ECO:0000256" key="1">
    <source>
        <dbReference type="SAM" id="MobiDB-lite"/>
    </source>
</evidence>
<reference evidence="2 3" key="1">
    <citation type="journal article" date="2016" name="Mol. Biol. Evol.">
        <title>Comparative Genomics of Early-Diverging Mushroom-Forming Fungi Provides Insights into the Origins of Lignocellulose Decay Capabilities.</title>
        <authorList>
            <person name="Nagy L.G."/>
            <person name="Riley R."/>
            <person name="Tritt A."/>
            <person name="Adam C."/>
            <person name="Daum C."/>
            <person name="Floudas D."/>
            <person name="Sun H."/>
            <person name="Yadav J.S."/>
            <person name="Pangilinan J."/>
            <person name="Larsson K.H."/>
            <person name="Matsuura K."/>
            <person name="Barry K."/>
            <person name="Labutti K."/>
            <person name="Kuo R."/>
            <person name="Ohm R.A."/>
            <person name="Bhattacharya S.S."/>
            <person name="Shirouzu T."/>
            <person name="Yoshinaga Y."/>
            <person name="Martin F.M."/>
            <person name="Grigoriev I.V."/>
            <person name="Hibbett D.S."/>
        </authorList>
    </citation>
    <scope>NUCLEOTIDE SEQUENCE [LARGE SCALE GENOMIC DNA]</scope>
    <source>
        <strain evidence="2 3">HHB9708</strain>
    </source>
</reference>
<protein>
    <submittedName>
        <fullName evidence="2">Uncharacterized protein</fullName>
    </submittedName>
</protein>
<proteinExistence type="predicted"/>